<name>A0AAD7WFN4_9TELE</name>
<keyword evidence="2" id="KW-1185">Reference proteome</keyword>
<accession>A0AAD7WFN4</accession>
<comment type="caution">
    <text evidence="1">The sequence shown here is derived from an EMBL/GenBank/DDBJ whole genome shotgun (WGS) entry which is preliminary data.</text>
</comment>
<dbReference type="Proteomes" id="UP001221898">
    <property type="component" value="Unassembled WGS sequence"/>
</dbReference>
<reference evidence="1" key="1">
    <citation type="journal article" date="2023" name="Science">
        <title>Genome structures resolve the early diversification of teleost fishes.</title>
        <authorList>
            <person name="Parey E."/>
            <person name="Louis A."/>
            <person name="Montfort J."/>
            <person name="Bouchez O."/>
            <person name="Roques C."/>
            <person name="Iampietro C."/>
            <person name="Lluch J."/>
            <person name="Castinel A."/>
            <person name="Donnadieu C."/>
            <person name="Desvignes T."/>
            <person name="Floi Bucao C."/>
            <person name="Jouanno E."/>
            <person name="Wen M."/>
            <person name="Mejri S."/>
            <person name="Dirks R."/>
            <person name="Jansen H."/>
            <person name="Henkel C."/>
            <person name="Chen W.J."/>
            <person name="Zahm M."/>
            <person name="Cabau C."/>
            <person name="Klopp C."/>
            <person name="Thompson A.W."/>
            <person name="Robinson-Rechavi M."/>
            <person name="Braasch I."/>
            <person name="Lecointre G."/>
            <person name="Bobe J."/>
            <person name="Postlethwait J.H."/>
            <person name="Berthelot C."/>
            <person name="Roest Crollius H."/>
            <person name="Guiguen Y."/>
        </authorList>
    </citation>
    <scope>NUCLEOTIDE SEQUENCE</scope>
    <source>
        <strain evidence="1">NC1722</strain>
    </source>
</reference>
<sequence length="164" mass="17691">MREASLPCGSALFDVPFDDDDSGDAIEHGACSTLLEARPARRSEEFHSLCLSTLSARQGPSWQDGQSSMAHGEQSVPVQPSLEDGVAILKTWSTSSAKACPYPGAQVRSSPIPAAATAVQWEVTACHCHQPVTPCPDLIFSSMFTTFAFPLSRREVVYFIFPSL</sequence>
<dbReference type="AlphaFoldDB" id="A0AAD7WFN4"/>
<evidence type="ECO:0000313" key="2">
    <source>
        <dbReference type="Proteomes" id="UP001221898"/>
    </source>
</evidence>
<evidence type="ECO:0000313" key="1">
    <source>
        <dbReference type="EMBL" id="KAJ8395083.1"/>
    </source>
</evidence>
<protein>
    <submittedName>
        <fullName evidence="1">Uncharacterized protein</fullName>
    </submittedName>
</protein>
<gene>
    <name evidence="1" type="ORF">AAFF_G00035390</name>
</gene>
<organism evidence="1 2">
    <name type="scientific">Aldrovandia affinis</name>
    <dbReference type="NCBI Taxonomy" id="143900"/>
    <lineage>
        <taxon>Eukaryota</taxon>
        <taxon>Metazoa</taxon>
        <taxon>Chordata</taxon>
        <taxon>Craniata</taxon>
        <taxon>Vertebrata</taxon>
        <taxon>Euteleostomi</taxon>
        <taxon>Actinopterygii</taxon>
        <taxon>Neopterygii</taxon>
        <taxon>Teleostei</taxon>
        <taxon>Notacanthiformes</taxon>
        <taxon>Halosauridae</taxon>
        <taxon>Aldrovandia</taxon>
    </lineage>
</organism>
<proteinExistence type="predicted"/>
<dbReference type="EMBL" id="JAINUG010000119">
    <property type="protein sequence ID" value="KAJ8395083.1"/>
    <property type="molecule type" value="Genomic_DNA"/>
</dbReference>